<feature type="domain" description="Endoplasmic reticulum resident protein 29 C-terminal" evidence="7">
    <location>
        <begin position="252"/>
        <end position="347"/>
    </location>
</feature>
<dbReference type="SUPFAM" id="SSF52833">
    <property type="entry name" value="Thioredoxin-like"/>
    <property type="match status" value="2"/>
</dbReference>
<dbReference type="Gene3D" id="1.20.1150.12">
    <property type="entry name" value="Endoplasmic reticulum resident protein 29, C-terminal domain"/>
    <property type="match status" value="1"/>
</dbReference>
<dbReference type="InterPro" id="IPR036249">
    <property type="entry name" value="Thioredoxin-like_sf"/>
</dbReference>
<dbReference type="GO" id="GO:0003756">
    <property type="term" value="F:protein disulfide isomerase activity"/>
    <property type="evidence" value="ECO:0007669"/>
    <property type="project" value="UniProtKB-EC"/>
</dbReference>
<dbReference type="Pfam" id="PF07749">
    <property type="entry name" value="ERp29"/>
    <property type="match status" value="1"/>
</dbReference>
<proteinExistence type="predicted"/>
<dbReference type="InterPro" id="IPR011679">
    <property type="entry name" value="ERp29_C"/>
</dbReference>
<evidence type="ECO:0000259" key="7">
    <source>
        <dbReference type="Pfam" id="PF07749"/>
    </source>
</evidence>
<evidence type="ECO:0000256" key="2">
    <source>
        <dbReference type="ARBA" id="ARBA00012723"/>
    </source>
</evidence>
<keyword evidence="4" id="KW-0413">Isomerase</keyword>
<keyword evidence="9" id="KW-1185">Reference proteome</keyword>
<feature type="signal peptide" evidence="6">
    <location>
        <begin position="1"/>
        <end position="17"/>
    </location>
</feature>
<dbReference type="CDD" id="cd02961">
    <property type="entry name" value="PDI_a_family"/>
    <property type="match status" value="2"/>
</dbReference>
<protein>
    <recommendedName>
        <fullName evidence="2">protein disulfide-isomerase</fullName>
        <ecNumber evidence="2">5.3.4.1</ecNumber>
    </recommendedName>
</protein>
<dbReference type="AlphaFoldDB" id="A0ABD3VEW3"/>
<dbReference type="PANTHER" id="PTHR45672">
    <property type="entry name" value="PROTEIN DISULFIDE-ISOMERASE C17H9.14C-RELATED"/>
    <property type="match status" value="1"/>
</dbReference>
<dbReference type="InterPro" id="IPR036356">
    <property type="entry name" value="ERp29_C_sf"/>
</dbReference>
<evidence type="ECO:0000313" key="8">
    <source>
        <dbReference type="EMBL" id="KAL3860132.1"/>
    </source>
</evidence>
<organism evidence="8 9">
    <name type="scientific">Sinanodonta woodiana</name>
    <name type="common">Chinese pond mussel</name>
    <name type="synonym">Anodonta woodiana</name>
    <dbReference type="NCBI Taxonomy" id="1069815"/>
    <lineage>
        <taxon>Eukaryota</taxon>
        <taxon>Metazoa</taxon>
        <taxon>Spiralia</taxon>
        <taxon>Lophotrochozoa</taxon>
        <taxon>Mollusca</taxon>
        <taxon>Bivalvia</taxon>
        <taxon>Autobranchia</taxon>
        <taxon>Heteroconchia</taxon>
        <taxon>Palaeoheterodonta</taxon>
        <taxon>Unionida</taxon>
        <taxon>Unionoidea</taxon>
        <taxon>Unionidae</taxon>
        <taxon>Unioninae</taxon>
        <taxon>Sinanodonta</taxon>
    </lineage>
</organism>
<dbReference type="EMBL" id="JBJQND010000012">
    <property type="protein sequence ID" value="KAL3860132.1"/>
    <property type="molecule type" value="Genomic_DNA"/>
</dbReference>
<evidence type="ECO:0000256" key="4">
    <source>
        <dbReference type="ARBA" id="ARBA00023235"/>
    </source>
</evidence>
<name>A0ABD3VEW3_SINWO</name>
<sequence length="388" mass="44399">MILTLYVVGLVLQAVVGEVLQVDKSNFDQLIKKGTSAIFYVTQKDCKLCKRIYYKFLAASQVLESNKDIVFAKTDDPTVLDVFKLKQFPGIAYYEFGSAIPKSYDGDITTDTIIDIVIKAMRGDFSHLKRRYTVELTSKDLSGFTEAGGLYKFIMLYDHVQDDEVQDFEEVAEIYKNEYKILFGRVNVKEDKETLNKFHAETFPALYWFSKDSKDKQKRFGGEINVDSLLNFIGEKTGLKRLKGGYLHRQAGVLKPFDELIEKHIQTIYDGSDLKHVVDEAEKLAKKGKKEKDLANYYVDILKKIDDSKTVDVLGEERNRINRRMENGNVGPLGKERLTLKKNIVNKMIDSIGMYLITKISGQEQFSATHSFNLQGAPNRPEHLHEEL</sequence>
<keyword evidence="5" id="KW-0676">Redox-active center</keyword>
<dbReference type="PANTHER" id="PTHR45672:SF11">
    <property type="entry name" value="PROTEIN DISULFIDE-ISOMERASE C17H9.14C"/>
    <property type="match status" value="1"/>
</dbReference>
<reference evidence="8 9" key="1">
    <citation type="submission" date="2024-11" db="EMBL/GenBank/DDBJ databases">
        <title>Chromosome-level genome assembly of the freshwater bivalve Anodonta woodiana.</title>
        <authorList>
            <person name="Chen X."/>
        </authorList>
    </citation>
    <scope>NUCLEOTIDE SEQUENCE [LARGE SCALE GENOMIC DNA]</scope>
    <source>
        <strain evidence="8">MN2024</strain>
        <tissue evidence="8">Gills</tissue>
    </source>
</reference>
<keyword evidence="6" id="KW-0732">Signal</keyword>
<comment type="caution">
    <text evidence="8">The sequence shown here is derived from an EMBL/GenBank/DDBJ whole genome shotgun (WGS) entry which is preliminary data.</text>
</comment>
<dbReference type="InterPro" id="IPR051063">
    <property type="entry name" value="PDI"/>
</dbReference>
<evidence type="ECO:0000256" key="6">
    <source>
        <dbReference type="SAM" id="SignalP"/>
    </source>
</evidence>
<accession>A0ABD3VEW3</accession>
<dbReference type="SUPFAM" id="SSF47933">
    <property type="entry name" value="ERP29 C domain-like"/>
    <property type="match status" value="1"/>
</dbReference>
<comment type="catalytic activity">
    <reaction evidence="1">
        <text>Catalyzes the rearrangement of -S-S- bonds in proteins.</text>
        <dbReference type="EC" id="5.3.4.1"/>
    </reaction>
</comment>
<dbReference type="Proteomes" id="UP001634394">
    <property type="component" value="Unassembled WGS sequence"/>
</dbReference>
<feature type="chain" id="PRO_5044861302" description="protein disulfide-isomerase" evidence="6">
    <location>
        <begin position="18"/>
        <end position="388"/>
    </location>
</feature>
<dbReference type="EC" id="5.3.4.1" evidence="2"/>
<gene>
    <name evidence="8" type="ORF">ACJMK2_010297</name>
</gene>
<evidence type="ECO:0000256" key="5">
    <source>
        <dbReference type="ARBA" id="ARBA00023284"/>
    </source>
</evidence>
<keyword evidence="3" id="KW-1015">Disulfide bond</keyword>
<evidence type="ECO:0000313" key="9">
    <source>
        <dbReference type="Proteomes" id="UP001634394"/>
    </source>
</evidence>
<evidence type="ECO:0000256" key="3">
    <source>
        <dbReference type="ARBA" id="ARBA00023157"/>
    </source>
</evidence>
<evidence type="ECO:0000256" key="1">
    <source>
        <dbReference type="ARBA" id="ARBA00001182"/>
    </source>
</evidence>
<dbReference type="Gene3D" id="3.40.30.10">
    <property type="entry name" value="Glutaredoxin"/>
    <property type="match status" value="2"/>
</dbReference>